<name>A0A835ZZB8_SHEEP</name>
<dbReference type="Proteomes" id="UP000664991">
    <property type="component" value="Unassembled WGS sequence"/>
</dbReference>
<feature type="region of interest" description="Disordered" evidence="10">
    <location>
        <begin position="123"/>
        <end position="287"/>
    </location>
</feature>
<feature type="compositionally biased region" description="Low complexity" evidence="10">
    <location>
        <begin position="268"/>
        <end position="287"/>
    </location>
</feature>
<dbReference type="FunFam" id="1.20.5.490:FF:000002">
    <property type="entry name" value="TSC22 domain family, member 1"/>
    <property type="match status" value="1"/>
</dbReference>
<keyword evidence="6" id="KW-0804">Transcription</keyword>
<evidence type="ECO:0000256" key="6">
    <source>
        <dbReference type="ARBA" id="ARBA00023163"/>
    </source>
</evidence>
<evidence type="ECO:0000256" key="9">
    <source>
        <dbReference type="SAM" id="Coils"/>
    </source>
</evidence>
<keyword evidence="7" id="KW-0539">Nucleus</keyword>
<reference evidence="11 12" key="1">
    <citation type="submission" date="2020-12" db="EMBL/GenBank/DDBJ databases">
        <title>De novo assembly of Tibetan sheep genome.</title>
        <authorList>
            <person name="Li X."/>
        </authorList>
    </citation>
    <scope>NUCLEOTIDE SEQUENCE [LARGE SCALE GENOMIC DNA]</scope>
    <source>
        <tissue evidence="11">Heart</tissue>
    </source>
</reference>
<keyword evidence="4" id="KW-0963">Cytoplasm</keyword>
<dbReference type="GO" id="GO:0005634">
    <property type="term" value="C:nucleus"/>
    <property type="evidence" value="ECO:0007669"/>
    <property type="project" value="UniProtKB-SubCell"/>
</dbReference>
<evidence type="ECO:0000256" key="10">
    <source>
        <dbReference type="SAM" id="MobiDB-lite"/>
    </source>
</evidence>
<gene>
    <name evidence="11" type="ORF">JEQ12_002020</name>
</gene>
<evidence type="ECO:0000256" key="8">
    <source>
        <dbReference type="ARBA" id="ARBA00039911"/>
    </source>
</evidence>
<protein>
    <recommendedName>
        <fullName evidence="8">TSC22 domain family protein 1</fullName>
    </recommendedName>
</protein>
<comment type="similarity">
    <text evidence="3">Belongs to the TSC-22/Dip/Bun family.</text>
</comment>
<dbReference type="InterPro" id="IPR000580">
    <property type="entry name" value="TSC22/Bun"/>
</dbReference>
<evidence type="ECO:0000256" key="5">
    <source>
        <dbReference type="ARBA" id="ARBA00023015"/>
    </source>
</evidence>
<keyword evidence="9" id="KW-0175">Coiled coil</keyword>
<comment type="caution">
    <text evidence="11">The sequence shown here is derived from an EMBL/GenBank/DDBJ whole genome shotgun (WGS) entry which is preliminary data.</text>
</comment>
<feature type="region of interest" description="Disordered" evidence="10">
    <location>
        <begin position="691"/>
        <end position="727"/>
    </location>
</feature>
<feature type="compositionally biased region" description="Basic residues" evidence="10">
    <location>
        <begin position="216"/>
        <end position="237"/>
    </location>
</feature>
<feature type="compositionally biased region" description="Low complexity" evidence="10">
    <location>
        <begin position="698"/>
        <end position="727"/>
    </location>
</feature>
<feature type="compositionally biased region" description="Low complexity" evidence="10">
    <location>
        <begin position="607"/>
        <end position="619"/>
    </location>
</feature>
<dbReference type="EMBL" id="JAEMGP010000010">
    <property type="protein sequence ID" value="KAG5204044.1"/>
    <property type="molecule type" value="Genomic_DNA"/>
</dbReference>
<feature type="compositionally biased region" description="Low complexity" evidence="10">
    <location>
        <begin position="37"/>
        <end position="54"/>
    </location>
</feature>
<dbReference type="GO" id="GO:0043066">
    <property type="term" value="P:negative regulation of apoptotic process"/>
    <property type="evidence" value="ECO:0007669"/>
    <property type="project" value="TreeGrafter"/>
</dbReference>
<evidence type="ECO:0000313" key="11">
    <source>
        <dbReference type="EMBL" id="KAG5204044.1"/>
    </source>
</evidence>
<dbReference type="PANTHER" id="PTHR46745:SF1">
    <property type="entry name" value="TSC22 DOMAIN FAMILY PROTEIN 1"/>
    <property type="match status" value="1"/>
</dbReference>
<feature type="compositionally biased region" description="Low complexity" evidence="10">
    <location>
        <begin position="238"/>
        <end position="247"/>
    </location>
</feature>
<sequence>MHQPPESTAAAAAADMSARKMAHPAMFPRRGSGGGSASALGAAGTGVGSSAPSAEDFPPPSLLQPLPPAASLSGPQPPPPQSLNLLSQAQLQAQPLAPGGTQMKKKSGFQITSVTPAQISASISSNNSIAEDTESYDDLDESHTEDLSSSEILDVSLSRATDLGEPERSSSEETLNNFQEAETPGAVSPNQPHLPQPHLPHLPQQNVVINGSAHPHPLHHHHPIHGHHLHHGHHHPSHAGVASTSIPGGPPSSPVSRKLSAAGSSDGVMPVAPTSAVSSSGSPASVMTSIRAPSTTGSLGINSVTGTNTMNNVNITAVGSFNPAVTSSMLGNANISVSSIPSAASMSVGPAVSSGVNVNILSGMGNGTIASSAAFNSAASAAVGMTVGAVSSQQQQPTVNTSRFRVVKLDSTSEPFKKGRWTCTEFYEKENAAVPATEGVVVNKVVESVRQNTTEATSERESTSGSSVSSSVSTLSHYTESVGSGEMGTLAAPPVQPQPPPTLPGVALPQMDFSSTAPQGISAVSIPQSISQSQISQVQLPSQELGYQPKPGLPPVPLQAGIQPSPVGVVGVTSALGQQPSIASLAQPQLPYSQAAPPVQAPLSGAPPQQVLPLTTPLVDGEDESSSGASVVAIDNKIEQAMDLVKSHLMYAVREEVEVLKEQIKELIEKNSQLEQENNLLKTLASPEQLAQFQAQLQTGSPPATTQPQGTTQPPAQPASQGSGPTA</sequence>
<evidence type="ECO:0000313" key="12">
    <source>
        <dbReference type="Proteomes" id="UP000664991"/>
    </source>
</evidence>
<dbReference type="InterPro" id="IPR047862">
    <property type="entry name" value="TSC22/BUN_CS"/>
</dbReference>
<dbReference type="PROSITE" id="PS01289">
    <property type="entry name" value="TSC22"/>
    <property type="match status" value="1"/>
</dbReference>
<feature type="compositionally biased region" description="Low complexity" evidence="10">
    <location>
        <begin position="463"/>
        <end position="481"/>
    </location>
</feature>
<dbReference type="AlphaFoldDB" id="A0A835ZZB8"/>
<feature type="compositionally biased region" description="Acidic residues" evidence="10">
    <location>
        <begin position="131"/>
        <end position="140"/>
    </location>
</feature>
<organism evidence="11 12">
    <name type="scientific">Ovis aries</name>
    <name type="common">Sheep</name>
    <dbReference type="NCBI Taxonomy" id="9940"/>
    <lineage>
        <taxon>Eukaryota</taxon>
        <taxon>Metazoa</taxon>
        <taxon>Chordata</taxon>
        <taxon>Craniata</taxon>
        <taxon>Vertebrata</taxon>
        <taxon>Euteleostomi</taxon>
        <taxon>Mammalia</taxon>
        <taxon>Eutheria</taxon>
        <taxon>Laurasiatheria</taxon>
        <taxon>Artiodactyla</taxon>
        <taxon>Ruminantia</taxon>
        <taxon>Pecora</taxon>
        <taxon>Bovidae</taxon>
        <taxon>Caprinae</taxon>
        <taxon>Ovis</taxon>
    </lineage>
</organism>
<feature type="region of interest" description="Disordered" evidence="10">
    <location>
        <begin position="1"/>
        <end position="108"/>
    </location>
</feature>
<feature type="region of interest" description="Disordered" evidence="10">
    <location>
        <begin position="596"/>
        <end position="627"/>
    </location>
</feature>
<evidence type="ECO:0000256" key="1">
    <source>
        <dbReference type="ARBA" id="ARBA00004123"/>
    </source>
</evidence>
<evidence type="ECO:0000256" key="7">
    <source>
        <dbReference type="ARBA" id="ARBA00023242"/>
    </source>
</evidence>
<feature type="compositionally biased region" description="Pro residues" evidence="10">
    <location>
        <begin position="57"/>
        <end position="68"/>
    </location>
</feature>
<feature type="region of interest" description="Disordered" evidence="10">
    <location>
        <begin position="452"/>
        <end position="490"/>
    </location>
</feature>
<dbReference type="GO" id="GO:0008284">
    <property type="term" value="P:positive regulation of cell population proliferation"/>
    <property type="evidence" value="ECO:0007669"/>
    <property type="project" value="TreeGrafter"/>
</dbReference>
<dbReference type="SUPFAM" id="SSF58026">
    <property type="entry name" value="Delta-sleep-inducing peptide immunoreactive peptide"/>
    <property type="match status" value="1"/>
</dbReference>
<dbReference type="Gene3D" id="1.20.5.490">
    <property type="entry name" value="Single helix bin"/>
    <property type="match status" value="1"/>
</dbReference>
<dbReference type="PANTHER" id="PTHR46745">
    <property type="entry name" value="TSC22 DOMAIN FAMILY PROTEIN 1"/>
    <property type="match status" value="1"/>
</dbReference>
<comment type="subcellular location">
    <subcellularLocation>
        <location evidence="2">Cytoplasm</location>
    </subcellularLocation>
    <subcellularLocation>
        <location evidence="1">Nucleus</location>
    </subcellularLocation>
</comment>
<accession>A0A835ZZB8</accession>
<evidence type="ECO:0000256" key="2">
    <source>
        <dbReference type="ARBA" id="ARBA00004496"/>
    </source>
</evidence>
<dbReference type="CDD" id="cd21938">
    <property type="entry name" value="ZIP_TSC22D1"/>
    <property type="match status" value="1"/>
</dbReference>
<keyword evidence="5" id="KW-0805">Transcription regulation</keyword>
<evidence type="ECO:0000256" key="3">
    <source>
        <dbReference type="ARBA" id="ARBA00007908"/>
    </source>
</evidence>
<evidence type="ECO:0000256" key="4">
    <source>
        <dbReference type="ARBA" id="ARBA00022490"/>
    </source>
</evidence>
<feature type="compositionally biased region" description="Low complexity" evidence="10">
    <location>
        <begin position="82"/>
        <end position="98"/>
    </location>
</feature>
<dbReference type="Pfam" id="PF01166">
    <property type="entry name" value="TSC22"/>
    <property type="match status" value="1"/>
</dbReference>
<dbReference type="GO" id="GO:0005829">
    <property type="term" value="C:cytosol"/>
    <property type="evidence" value="ECO:0007669"/>
    <property type="project" value="TreeGrafter"/>
</dbReference>
<proteinExistence type="inferred from homology"/>
<feature type="coiled-coil region" evidence="9">
    <location>
        <begin position="650"/>
        <end position="684"/>
    </location>
</feature>
<dbReference type="GO" id="GO:0006357">
    <property type="term" value="P:regulation of transcription by RNA polymerase II"/>
    <property type="evidence" value="ECO:0007669"/>
    <property type="project" value="InterPro"/>
</dbReference>
<feature type="compositionally biased region" description="Low complexity" evidence="10">
    <location>
        <begin position="201"/>
        <end position="215"/>
    </location>
</feature>